<evidence type="ECO:0000256" key="1">
    <source>
        <dbReference type="ARBA" id="ARBA00022741"/>
    </source>
</evidence>
<dbReference type="InterPro" id="IPR011009">
    <property type="entry name" value="Kinase-like_dom_sf"/>
</dbReference>
<evidence type="ECO:0000313" key="4">
    <source>
        <dbReference type="EMBL" id="KAE8721666.1"/>
    </source>
</evidence>
<protein>
    <submittedName>
        <fullName evidence="4">Beta-1,3-n-acetylglucosaminyltransferase radical fringe isoform 1</fullName>
    </submittedName>
</protein>
<organism evidence="4 5">
    <name type="scientific">Hibiscus syriacus</name>
    <name type="common">Rose of Sharon</name>
    <dbReference type="NCBI Taxonomy" id="106335"/>
    <lineage>
        <taxon>Eukaryota</taxon>
        <taxon>Viridiplantae</taxon>
        <taxon>Streptophyta</taxon>
        <taxon>Embryophyta</taxon>
        <taxon>Tracheophyta</taxon>
        <taxon>Spermatophyta</taxon>
        <taxon>Magnoliopsida</taxon>
        <taxon>eudicotyledons</taxon>
        <taxon>Gunneridae</taxon>
        <taxon>Pentapetalae</taxon>
        <taxon>rosids</taxon>
        <taxon>malvids</taxon>
        <taxon>Malvales</taxon>
        <taxon>Malvaceae</taxon>
        <taxon>Malvoideae</taxon>
        <taxon>Hibiscus</taxon>
    </lineage>
</organism>
<dbReference type="EMBL" id="VEPZ02000611">
    <property type="protein sequence ID" value="KAE8721666.1"/>
    <property type="molecule type" value="Genomic_DNA"/>
</dbReference>
<dbReference type="PROSITE" id="PS00108">
    <property type="entry name" value="PROTEIN_KINASE_ST"/>
    <property type="match status" value="1"/>
</dbReference>
<name>A0A6A3BYB2_HIBSY</name>
<dbReference type="GO" id="GO:0004672">
    <property type="term" value="F:protein kinase activity"/>
    <property type="evidence" value="ECO:0007669"/>
    <property type="project" value="InterPro"/>
</dbReference>
<keyword evidence="5" id="KW-1185">Reference proteome</keyword>
<dbReference type="GO" id="GO:0005886">
    <property type="term" value="C:plasma membrane"/>
    <property type="evidence" value="ECO:0007669"/>
    <property type="project" value="TreeGrafter"/>
</dbReference>
<evidence type="ECO:0000313" key="5">
    <source>
        <dbReference type="Proteomes" id="UP000436088"/>
    </source>
</evidence>
<gene>
    <name evidence="4" type="ORF">F3Y22_tig00015426pilonHSYRG00099</name>
</gene>
<evidence type="ECO:0000256" key="2">
    <source>
        <dbReference type="ARBA" id="ARBA00022840"/>
    </source>
</evidence>
<dbReference type="SMART" id="SM00220">
    <property type="entry name" value="S_TKc"/>
    <property type="match status" value="1"/>
</dbReference>
<accession>A0A6A3BYB2</accession>
<keyword evidence="1" id="KW-0547">Nucleotide-binding</keyword>
<keyword evidence="2" id="KW-0067">ATP-binding</keyword>
<reference evidence="4" key="1">
    <citation type="submission" date="2019-09" db="EMBL/GenBank/DDBJ databases">
        <title>Draft genome information of white flower Hibiscus syriacus.</title>
        <authorList>
            <person name="Kim Y.-M."/>
        </authorList>
    </citation>
    <scope>NUCLEOTIDE SEQUENCE [LARGE SCALE GENOMIC DNA]</scope>
    <source>
        <strain evidence="4">YM2019G1</strain>
    </source>
</reference>
<dbReference type="PANTHER" id="PTHR27001:SF585">
    <property type="entry name" value="OS02G0648100 PROTEIN"/>
    <property type="match status" value="1"/>
</dbReference>
<dbReference type="InterPro" id="IPR008271">
    <property type="entry name" value="Ser/Thr_kinase_AS"/>
</dbReference>
<dbReference type="GO" id="GO:0016757">
    <property type="term" value="F:glycosyltransferase activity"/>
    <property type="evidence" value="ECO:0007669"/>
    <property type="project" value="UniProtKB-KW"/>
</dbReference>
<dbReference type="PANTHER" id="PTHR27001">
    <property type="entry name" value="OS01G0253100 PROTEIN"/>
    <property type="match status" value="1"/>
</dbReference>
<dbReference type="SUPFAM" id="SSF56112">
    <property type="entry name" value="Protein kinase-like (PK-like)"/>
    <property type="match status" value="1"/>
</dbReference>
<dbReference type="Proteomes" id="UP000436088">
    <property type="component" value="Unassembled WGS sequence"/>
</dbReference>
<comment type="caution">
    <text evidence="4">The sequence shown here is derived from an EMBL/GenBank/DDBJ whole genome shotgun (WGS) entry which is preliminary data.</text>
</comment>
<dbReference type="AlphaFoldDB" id="A0A6A3BYB2"/>
<dbReference type="GO" id="GO:0005524">
    <property type="term" value="F:ATP binding"/>
    <property type="evidence" value="ECO:0007669"/>
    <property type="project" value="UniProtKB-KW"/>
</dbReference>
<dbReference type="Pfam" id="PF00069">
    <property type="entry name" value="Pkinase"/>
    <property type="match status" value="1"/>
</dbReference>
<dbReference type="Gene3D" id="1.10.510.10">
    <property type="entry name" value="Transferase(Phosphotransferase) domain 1"/>
    <property type="match status" value="1"/>
</dbReference>
<feature type="domain" description="Protein kinase" evidence="3">
    <location>
        <begin position="73"/>
        <end position="352"/>
    </location>
</feature>
<dbReference type="PROSITE" id="PS50011">
    <property type="entry name" value="PROTEIN_KINASE_DOM"/>
    <property type="match status" value="1"/>
</dbReference>
<sequence>MLAAGTDFLCWSSCWFVEAGYRGRQPPPPPRRKKQMAAWRSRVSNIFLFLPLQILQLKRSTFDVLGVNPVSSWPRCFKLGCCESPSTVRADQNKGKDGSVDEDEVFIRKFRWEEIEVVTKDFSRVIGRGGYSNVYLANLSGSQGAVKIHAEAIDSIKCSDKNTTSCSVSDMTTSSSFSVTAMIPMKVPWCSSTLPMGTYRRNYTKANLQIVHGDIKPSNVLLDEYFNCKLCDFGSAKMGFSSTVKPPSCLKQVMVGSPGYTDPHYLRTGLASKKNDVYSLGVVMLELVTGMKAFCPVRGHLLTSIMAPCLRGIDEHGAEEKVAALVDPRLCGEFDLEEARALLLIAALCLHH</sequence>
<dbReference type="InterPro" id="IPR000719">
    <property type="entry name" value="Prot_kinase_dom"/>
</dbReference>
<dbReference type="Gene3D" id="3.30.200.20">
    <property type="entry name" value="Phosphorylase Kinase, domain 1"/>
    <property type="match status" value="1"/>
</dbReference>
<proteinExistence type="predicted"/>
<evidence type="ECO:0000259" key="3">
    <source>
        <dbReference type="PROSITE" id="PS50011"/>
    </source>
</evidence>